<dbReference type="RefSeq" id="WP_101636473.1">
    <property type="nucleotide sequence ID" value="NZ_PKHU01000001.1"/>
</dbReference>
<keyword evidence="6 8" id="KW-0472">Membrane</keyword>
<evidence type="ECO:0000256" key="4">
    <source>
        <dbReference type="ARBA" id="ARBA00022692"/>
    </source>
</evidence>
<feature type="transmembrane region" description="Helical" evidence="8">
    <location>
        <begin position="40"/>
        <end position="63"/>
    </location>
</feature>
<evidence type="ECO:0000256" key="5">
    <source>
        <dbReference type="ARBA" id="ARBA00022989"/>
    </source>
</evidence>
<feature type="transmembrane region" description="Helical" evidence="8">
    <location>
        <begin position="295"/>
        <end position="324"/>
    </location>
</feature>
<feature type="transmembrane region" description="Helical" evidence="8">
    <location>
        <begin position="69"/>
        <end position="92"/>
    </location>
</feature>
<dbReference type="PANTHER" id="PTHR48086:SF7">
    <property type="entry name" value="SODIUM-SOLUTE SYMPORTER-RELATED"/>
    <property type="match status" value="1"/>
</dbReference>
<feature type="transmembrane region" description="Helical" evidence="8">
    <location>
        <begin position="413"/>
        <end position="431"/>
    </location>
</feature>
<feature type="transmembrane region" description="Helical" evidence="8">
    <location>
        <begin position="391"/>
        <end position="407"/>
    </location>
</feature>
<evidence type="ECO:0000256" key="3">
    <source>
        <dbReference type="ARBA" id="ARBA00022448"/>
    </source>
</evidence>
<feature type="transmembrane region" description="Helical" evidence="8">
    <location>
        <begin position="175"/>
        <end position="193"/>
    </location>
</feature>
<feature type="transmembrane region" description="Helical" evidence="8">
    <location>
        <begin position="359"/>
        <end position="379"/>
    </location>
</feature>
<keyword evidence="5 8" id="KW-1133">Transmembrane helix</keyword>
<dbReference type="InterPro" id="IPR038377">
    <property type="entry name" value="Na/Glc_symporter_sf"/>
</dbReference>
<dbReference type="CDD" id="cd10322">
    <property type="entry name" value="SLC5sbd"/>
    <property type="match status" value="1"/>
</dbReference>
<dbReference type="InterPro" id="IPR001734">
    <property type="entry name" value="Na/solute_symporter"/>
</dbReference>
<keyword evidence="3" id="KW-0813">Transport</keyword>
<protein>
    <recommendedName>
        <fullName evidence="11">Sodium:solute symporter family protein</fullName>
    </recommendedName>
</protein>
<feature type="transmembrane region" description="Helical" evidence="8">
    <location>
        <begin position="5"/>
        <end position="20"/>
    </location>
</feature>
<dbReference type="Proteomes" id="UP000234639">
    <property type="component" value="Unassembled WGS sequence"/>
</dbReference>
<keyword evidence="4 8" id="KW-0812">Transmembrane</keyword>
<dbReference type="PANTHER" id="PTHR48086">
    <property type="entry name" value="SODIUM/PROLINE SYMPORTER-RELATED"/>
    <property type="match status" value="1"/>
</dbReference>
<dbReference type="Pfam" id="PF00474">
    <property type="entry name" value="SSF"/>
    <property type="match status" value="1"/>
</dbReference>
<evidence type="ECO:0008006" key="11">
    <source>
        <dbReference type="Google" id="ProtNLM"/>
    </source>
</evidence>
<evidence type="ECO:0000256" key="2">
    <source>
        <dbReference type="ARBA" id="ARBA00006434"/>
    </source>
</evidence>
<dbReference type="GO" id="GO:0005886">
    <property type="term" value="C:plasma membrane"/>
    <property type="evidence" value="ECO:0007669"/>
    <property type="project" value="TreeGrafter"/>
</dbReference>
<name>A0A2I1NC65_9BACT</name>
<proteinExistence type="inferred from homology"/>
<sequence>MSILFFTYLFIIYFIGYLEFKKTKNVTHYTISSKNASWYLVGGSIIASCIGGSATIGVISLSYEVGFPAIWWLLSGASGLLVLCIFLAKKIAISKALTMPEMIEYYIGKKARFIASIIIVLAWSSILAAQLLASAWILAAILKIPFNFAVFVSAFIIITYSILAGQASILKSDLAQTMLMFITFFIIILWFVFVKDVSITNLNFELLNDKFTISKWSYFMLIIGGSYVVCPMLFGRVLSAKSKFDAKFGVAFGVIGIIIGAIMVVLIGLISQNFINPTVINDQILTKDICETLPPFLGAILLVVLFSAIISSADSCLITASSVFCNDILKTKSLKIYRVFTILFGLFALLLTFGKKNILGYLLGANDIYVSGVVLVVFMAMISKKKLNENICLLAMIVGGGIGLIGAMSDEKIYSFIALFLAFIISVLAHFKGQRVEAGNQ</sequence>
<organism evidence="9 10">
    <name type="scientific">Campylobacter ureolyticus</name>
    <dbReference type="NCBI Taxonomy" id="827"/>
    <lineage>
        <taxon>Bacteria</taxon>
        <taxon>Pseudomonadati</taxon>
        <taxon>Campylobacterota</taxon>
        <taxon>Epsilonproteobacteria</taxon>
        <taxon>Campylobacterales</taxon>
        <taxon>Campylobacteraceae</taxon>
        <taxon>Campylobacter</taxon>
    </lineage>
</organism>
<comment type="caution">
    <text evidence="9">The sequence shown here is derived from an EMBL/GenBank/DDBJ whole genome shotgun (WGS) entry which is preliminary data.</text>
</comment>
<comment type="similarity">
    <text evidence="2 7">Belongs to the sodium:solute symporter (SSF) (TC 2.A.21) family.</text>
</comment>
<feature type="transmembrane region" description="Helical" evidence="8">
    <location>
        <begin position="250"/>
        <end position="275"/>
    </location>
</feature>
<evidence type="ECO:0000256" key="6">
    <source>
        <dbReference type="ARBA" id="ARBA00023136"/>
    </source>
</evidence>
<gene>
    <name evidence="9" type="ORF">CYJ41_00665</name>
</gene>
<evidence type="ECO:0000256" key="1">
    <source>
        <dbReference type="ARBA" id="ARBA00004141"/>
    </source>
</evidence>
<evidence type="ECO:0000313" key="9">
    <source>
        <dbReference type="EMBL" id="PKZ29984.1"/>
    </source>
</evidence>
<accession>A0A2I1NC65</accession>
<dbReference type="AlphaFoldDB" id="A0A2I1NC65"/>
<evidence type="ECO:0000256" key="8">
    <source>
        <dbReference type="SAM" id="Phobius"/>
    </source>
</evidence>
<dbReference type="Gene3D" id="1.20.1730.10">
    <property type="entry name" value="Sodium/glucose cotransporter"/>
    <property type="match status" value="1"/>
</dbReference>
<evidence type="ECO:0000313" key="10">
    <source>
        <dbReference type="Proteomes" id="UP000234639"/>
    </source>
</evidence>
<comment type="subcellular location">
    <subcellularLocation>
        <location evidence="1">Membrane</location>
        <topology evidence="1">Multi-pass membrane protein</topology>
    </subcellularLocation>
</comment>
<dbReference type="EMBL" id="PKHU01000001">
    <property type="protein sequence ID" value="PKZ29984.1"/>
    <property type="molecule type" value="Genomic_DNA"/>
</dbReference>
<reference evidence="9 10" key="1">
    <citation type="submission" date="2017-12" db="EMBL/GenBank/DDBJ databases">
        <title>Phylogenetic diversity of female urinary microbiome.</title>
        <authorList>
            <person name="Thomas-White K."/>
            <person name="Wolfe A.J."/>
        </authorList>
    </citation>
    <scope>NUCLEOTIDE SEQUENCE [LARGE SCALE GENOMIC DNA]</scope>
    <source>
        <strain evidence="9 10">UMB0112</strain>
    </source>
</reference>
<dbReference type="PROSITE" id="PS50283">
    <property type="entry name" value="NA_SOLUT_SYMP_3"/>
    <property type="match status" value="1"/>
</dbReference>
<feature type="transmembrane region" description="Helical" evidence="8">
    <location>
        <begin position="216"/>
        <end position="238"/>
    </location>
</feature>
<feature type="transmembrane region" description="Helical" evidence="8">
    <location>
        <begin position="336"/>
        <end position="353"/>
    </location>
</feature>
<evidence type="ECO:0000256" key="7">
    <source>
        <dbReference type="RuleBase" id="RU362091"/>
    </source>
</evidence>
<feature type="transmembrane region" description="Helical" evidence="8">
    <location>
        <begin position="113"/>
        <end position="138"/>
    </location>
</feature>
<feature type="transmembrane region" description="Helical" evidence="8">
    <location>
        <begin position="144"/>
        <end position="163"/>
    </location>
</feature>
<dbReference type="GO" id="GO:0022857">
    <property type="term" value="F:transmembrane transporter activity"/>
    <property type="evidence" value="ECO:0007669"/>
    <property type="project" value="InterPro"/>
</dbReference>
<dbReference type="InterPro" id="IPR050277">
    <property type="entry name" value="Sodium:Solute_Symporter"/>
</dbReference>